<comment type="similarity">
    <text evidence="2">Belongs to the BIG1 family.</text>
</comment>
<evidence type="ECO:0000313" key="12">
    <source>
        <dbReference type="EMBL" id="KDQ65113.1"/>
    </source>
</evidence>
<reference evidence="13" key="1">
    <citation type="journal article" date="2014" name="Proc. Natl. Acad. Sci. U.S.A.">
        <title>Extensive sampling of basidiomycete genomes demonstrates inadequacy of the white-rot/brown-rot paradigm for wood decay fungi.</title>
        <authorList>
            <person name="Riley R."/>
            <person name="Salamov A.A."/>
            <person name="Brown D.W."/>
            <person name="Nagy L.G."/>
            <person name="Floudas D."/>
            <person name="Held B.W."/>
            <person name="Levasseur A."/>
            <person name="Lombard V."/>
            <person name="Morin E."/>
            <person name="Otillar R."/>
            <person name="Lindquist E.A."/>
            <person name="Sun H."/>
            <person name="LaButti K.M."/>
            <person name="Schmutz J."/>
            <person name="Jabbour D."/>
            <person name="Luo H."/>
            <person name="Baker S.E."/>
            <person name="Pisabarro A.G."/>
            <person name="Walton J.D."/>
            <person name="Blanchette R.A."/>
            <person name="Henrissat B."/>
            <person name="Martin F."/>
            <person name="Cullen D."/>
            <person name="Hibbett D.S."/>
            <person name="Grigoriev I.V."/>
        </authorList>
    </citation>
    <scope>NUCLEOTIDE SEQUENCE [LARGE SCALE GENOMIC DNA]</scope>
    <source>
        <strain evidence="13">MUCL 33604</strain>
    </source>
</reference>
<keyword evidence="4 10" id="KW-0812">Transmembrane</keyword>
<evidence type="ECO:0000256" key="7">
    <source>
        <dbReference type="ARBA" id="ARBA00022989"/>
    </source>
</evidence>
<keyword evidence="5 11" id="KW-0732">Signal</keyword>
<evidence type="ECO:0000256" key="8">
    <source>
        <dbReference type="ARBA" id="ARBA00023136"/>
    </source>
</evidence>
<dbReference type="EMBL" id="KL197709">
    <property type="protein sequence ID" value="KDQ65113.1"/>
    <property type="molecule type" value="Genomic_DNA"/>
</dbReference>
<evidence type="ECO:0000256" key="10">
    <source>
        <dbReference type="SAM" id="Phobius"/>
    </source>
</evidence>
<evidence type="ECO:0000256" key="2">
    <source>
        <dbReference type="ARBA" id="ARBA00008203"/>
    </source>
</evidence>
<organism evidence="12 13">
    <name type="scientific">Jaapia argillacea MUCL 33604</name>
    <dbReference type="NCBI Taxonomy" id="933084"/>
    <lineage>
        <taxon>Eukaryota</taxon>
        <taxon>Fungi</taxon>
        <taxon>Dikarya</taxon>
        <taxon>Basidiomycota</taxon>
        <taxon>Agaricomycotina</taxon>
        <taxon>Agaricomycetes</taxon>
        <taxon>Agaricomycetidae</taxon>
        <taxon>Jaapiales</taxon>
        <taxon>Jaapiaceae</taxon>
        <taxon>Jaapia</taxon>
    </lineage>
</organism>
<evidence type="ECO:0000256" key="11">
    <source>
        <dbReference type="SAM" id="SignalP"/>
    </source>
</evidence>
<feature type="transmembrane region" description="Helical" evidence="10">
    <location>
        <begin position="246"/>
        <end position="270"/>
    </location>
</feature>
<evidence type="ECO:0000256" key="9">
    <source>
        <dbReference type="ARBA" id="ARBA00023316"/>
    </source>
</evidence>
<feature type="chain" id="PRO_5001643946" description="Protein BIG1" evidence="11">
    <location>
        <begin position="20"/>
        <end position="291"/>
    </location>
</feature>
<evidence type="ECO:0000256" key="1">
    <source>
        <dbReference type="ARBA" id="ARBA00004115"/>
    </source>
</evidence>
<evidence type="ECO:0000313" key="13">
    <source>
        <dbReference type="Proteomes" id="UP000027265"/>
    </source>
</evidence>
<dbReference type="GO" id="GO:0009272">
    <property type="term" value="P:fungal-type cell wall biogenesis"/>
    <property type="evidence" value="ECO:0007669"/>
    <property type="project" value="TreeGrafter"/>
</dbReference>
<accession>A0A067QDH2</accession>
<keyword evidence="7 10" id="KW-1133">Transmembrane helix</keyword>
<dbReference type="GO" id="GO:0005789">
    <property type="term" value="C:endoplasmic reticulum membrane"/>
    <property type="evidence" value="ECO:0007669"/>
    <property type="project" value="UniProtKB-SubCell"/>
</dbReference>
<dbReference type="PANTHER" id="PTHR28285:SF1">
    <property type="entry name" value="PROTEIN BIG1"/>
    <property type="match status" value="1"/>
</dbReference>
<dbReference type="InterPro" id="IPR037654">
    <property type="entry name" value="Big1"/>
</dbReference>
<dbReference type="HOGENOM" id="CLU_083986_0_0_1"/>
<proteinExistence type="inferred from homology"/>
<dbReference type="OrthoDB" id="10029326at2759"/>
<feature type="signal peptide" evidence="11">
    <location>
        <begin position="1"/>
        <end position="19"/>
    </location>
</feature>
<protein>
    <recommendedName>
        <fullName evidence="3">Protein BIG1</fullName>
    </recommendedName>
</protein>
<gene>
    <name evidence="12" type="ORF">JAAARDRAFT_28774</name>
</gene>
<sequence>MLTLAARALVVGLLPLAFAFSDSVPLVAWSSHRSVALDSLPSTLPKGTHHDSILASVLNGNDICDNDLVVVVTQPGLHASDLRGLPSSSHTRRRLADAPSSIELPYVRYSSTSPLSHIAAVVSERCGSHAVTVNFGELDLETKPTGKHVVCMDMPSLEEVAGPRRSAMIHQESLLSSELERLTSAFPNHLVIFTGTFPSLHRRQIPDASEVDSPASSISARPAFAPSNSTLPAGGLLKRYQILTPALITTLLIAFFIMVPVVMLGVYALASIQAPIREPLKNFSAQDKKNQ</sequence>
<keyword evidence="8 10" id="KW-0472">Membrane</keyword>
<comment type="subcellular location">
    <subcellularLocation>
        <location evidence="1">Endoplasmic reticulum membrane</location>
        <topology evidence="1">Single-pass type I membrane protein</topology>
    </subcellularLocation>
</comment>
<evidence type="ECO:0000256" key="4">
    <source>
        <dbReference type="ARBA" id="ARBA00022692"/>
    </source>
</evidence>
<dbReference type="AlphaFoldDB" id="A0A067QDH2"/>
<dbReference type="Proteomes" id="UP000027265">
    <property type="component" value="Unassembled WGS sequence"/>
</dbReference>
<dbReference type="PANTHER" id="PTHR28285">
    <property type="entry name" value="PROTEIN BIG1"/>
    <property type="match status" value="1"/>
</dbReference>
<keyword evidence="6" id="KW-0256">Endoplasmic reticulum</keyword>
<evidence type="ECO:0000256" key="6">
    <source>
        <dbReference type="ARBA" id="ARBA00022824"/>
    </source>
</evidence>
<dbReference type="InParanoid" id="A0A067QDH2"/>
<name>A0A067QDH2_9AGAM</name>
<evidence type="ECO:0000256" key="5">
    <source>
        <dbReference type="ARBA" id="ARBA00022729"/>
    </source>
</evidence>
<keyword evidence="13" id="KW-1185">Reference proteome</keyword>
<keyword evidence="9" id="KW-0961">Cell wall biogenesis/degradation</keyword>
<dbReference type="GO" id="GO:0006078">
    <property type="term" value="P:(1-&gt;6)-beta-D-glucan biosynthetic process"/>
    <property type="evidence" value="ECO:0007669"/>
    <property type="project" value="TreeGrafter"/>
</dbReference>
<dbReference type="GO" id="GO:0071555">
    <property type="term" value="P:cell wall organization"/>
    <property type="evidence" value="ECO:0007669"/>
    <property type="project" value="UniProtKB-KW"/>
</dbReference>
<evidence type="ECO:0000256" key="3">
    <source>
        <dbReference type="ARBA" id="ARBA00022089"/>
    </source>
</evidence>